<evidence type="ECO:0000256" key="1">
    <source>
        <dbReference type="SAM" id="MobiDB-lite"/>
    </source>
</evidence>
<protein>
    <submittedName>
        <fullName evidence="2">Uncharacterized protein</fullName>
    </submittedName>
</protein>
<evidence type="ECO:0000313" key="3">
    <source>
        <dbReference type="Proteomes" id="UP001175226"/>
    </source>
</evidence>
<dbReference type="EMBL" id="JAUEPT010000042">
    <property type="protein sequence ID" value="KAK0438553.1"/>
    <property type="molecule type" value="Genomic_DNA"/>
</dbReference>
<sequence>MTLKGKGPAQHPNITSTRVKPPLPLCTFLVEHQHDQRRERVTPSHQQRKSRGGEVLPQHLNLIEMSMEHSASETMASHRLLCEQFERLVMVSSPNFGPYADPIAGARRSKCFKFVEHEWVEPEGRVLKTHAVGGVLTIYRFCIQSKSYRMTRKAISPSLLVNTSFRAPGIILPVPPPSSNTTTTLFRAGPHVRKTHEESITSWFPLLEGFLWRWLSSQQYKYIQYFQAKLSTGASPTKKMSQNAVAARPSWDCAHDSSTVSPVKGPEFAAAIHFPSNSDVPVEARFGTEEKNQRIDRRQIPDIARIIQTTRPTFLSLVPHEVSFRPATMPSPAWLSVLDGNLVSISAMLGSIVFRTPGISVEHLNCAHTAFLMYRISYLPAVSQYRLTSSIVVKHGSSILLFVLFFLMKLERGWYLCHDSADITSLSALLTTNAVTSMLLYRTMNEQETGAQTGDFHIHV</sequence>
<dbReference type="Proteomes" id="UP001175226">
    <property type="component" value="Unassembled WGS sequence"/>
</dbReference>
<name>A0AA39JDE1_9AGAR</name>
<gene>
    <name evidence="2" type="ORF">EV421DRAFT_2021167</name>
</gene>
<feature type="region of interest" description="Disordered" evidence="1">
    <location>
        <begin position="34"/>
        <end position="54"/>
    </location>
</feature>
<reference evidence="2" key="1">
    <citation type="submission" date="2023-06" db="EMBL/GenBank/DDBJ databases">
        <authorList>
            <consortium name="Lawrence Berkeley National Laboratory"/>
            <person name="Ahrendt S."/>
            <person name="Sahu N."/>
            <person name="Indic B."/>
            <person name="Wong-Bajracharya J."/>
            <person name="Merenyi Z."/>
            <person name="Ke H.-M."/>
            <person name="Monk M."/>
            <person name="Kocsube S."/>
            <person name="Drula E."/>
            <person name="Lipzen A."/>
            <person name="Balint B."/>
            <person name="Henrissat B."/>
            <person name="Andreopoulos B."/>
            <person name="Martin F.M."/>
            <person name="Harder C.B."/>
            <person name="Rigling D."/>
            <person name="Ford K.L."/>
            <person name="Foster G.D."/>
            <person name="Pangilinan J."/>
            <person name="Papanicolaou A."/>
            <person name="Barry K."/>
            <person name="LaButti K."/>
            <person name="Viragh M."/>
            <person name="Koriabine M."/>
            <person name="Yan M."/>
            <person name="Riley R."/>
            <person name="Champramary S."/>
            <person name="Plett K.L."/>
            <person name="Tsai I.J."/>
            <person name="Slot J."/>
            <person name="Sipos G."/>
            <person name="Plett J."/>
            <person name="Nagy L.G."/>
            <person name="Grigoriev I.V."/>
        </authorList>
    </citation>
    <scope>NUCLEOTIDE SEQUENCE</scope>
    <source>
        <strain evidence="2">FPL87.14</strain>
    </source>
</reference>
<evidence type="ECO:0000313" key="2">
    <source>
        <dbReference type="EMBL" id="KAK0438553.1"/>
    </source>
</evidence>
<comment type="caution">
    <text evidence="2">The sequence shown here is derived from an EMBL/GenBank/DDBJ whole genome shotgun (WGS) entry which is preliminary data.</text>
</comment>
<organism evidence="2 3">
    <name type="scientific">Armillaria borealis</name>
    <dbReference type="NCBI Taxonomy" id="47425"/>
    <lineage>
        <taxon>Eukaryota</taxon>
        <taxon>Fungi</taxon>
        <taxon>Dikarya</taxon>
        <taxon>Basidiomycota</taxon>
        <taxon>Agaricomycotina</taxon>
        <taxon>Agaricomycetes</taxon>
        <taxon>Agaricomycetidae</taxon>
        <taxon>Agaricales</taxon>
        <taxon>Marasmiineae</taxon>
        <taxon>Physalacriaceae</taxon>
        <taxon>Armillaria</taxon>
    </lineage>
</organism>
<proteinExistence type="predicted"/>
<feature type="region of interest" description="Disordered" evidence="1">
    <location>
        <begin position="1"/>
        <end position="20"/>
    </location>
</feature>
<accession>A0AA39JDE1</accession>
<keyword evidence="3" id="KW-1185">Reference proteome</keyword>
<dbReference type="AlphaFoldDB" id="A0AA39JDE1"/>